<gene>
    <name evidence="1" type="ORF">Apau_0856</name>
</gene>
<dbReference type="RefSeq" id="WP_006300458.1">
    <property type="nucleotide sequence ID" value="NZ_CM001022.1"/>
</dbReference>
<keyword evidence="2" id="KW-1185">Reference proteome</keyword>
<evidence type="ECO:0000313" key="2">
    <source>
        <dbReference type="Proteomes" id="UP000005096"/>
    </source>
</evidence>
<dbReference type="PANTHER" id="PTHR39185">
    <property type="entry name" value="SWARMING MOTILITY PROTEIN SWRD"/>
    <property type="match status" value="1"/>
</dbReference>
<dbReference type="EMBL" id="CM001022">
    <property type="protein sequence ID" value="EFQ23284.1"/>
    <property type="molecule type" value="Genomic_DNA"/>
</dbReference>
<proteinExistence type="predicted"/>
<keyword evidence="1" id="KW-0966">Cell projection</keyword>
<keyword evidence="1" id="KW-0969">Cilium</keyword>
<name>E3CVT3_9BACT</name>
<reference evidence="1 2" key="1">
    <citation type="journal article" date="2010" name="Stand. Genomic Sci.">
        <title>Non-contiguous finished genome sequence of Aminomonas paucivorans type strain (GLU-3).</title>
        <authorList>
            <person name="Pitluck S."/>
            <person name="Yasawong M."/>
            <person name="Held B."/>
            <person name="Lapidus A."/>
            <person name="Nolan M."/>
            <person name="Copeland A."/>
            <person name="Lucas S."/>
            <person name="Del Rio T.G."/>
            <person name="Tice H."/>
            <person name="Cheng J.F."/>
            <person name="Chertkov O."/>
            <person name="Goodwin L."/>
            <person name="Tapia R."/>
            <person name="Han C."/>
            <person name="Liolios K."/>
            <person name="Ivanova N."/>
            <person name="Mavromatis K."/>
            <person name="Ovchinnikova G."/>
            <person name="Pati A."/>
            <person name="Chen A."/>
            <person name="Palaniappan K."/>
            <person name="Land M."/>
            <person name="Hauser L."/>
            <person name="Chang Y.J."/>
            <person name="Jeffries C.D."/>
            <person name="Pukall R."/>
            <person name="Spring S."/>
            <person name="Rohde M."/>
            <person name="Sikorski J."/>
            <person name="Goker M."/>
            <person name="Woyke T."/>
            <person name="Bristow J."/>
            <person name="Eisen J.A."/>
            <person name="Markowitz V."/>
            <person name="Hugenholtz P."/>
            <person name="Kyrpides N.C."/>
            <person name="Klenk H.P."/>
        </authorList>
    </citation>
    <scope>NUCLEOTIDE SEQUENCE [LARGE SCALE GENOMIC DNA]</scope>
    <source>
        <strain evidence="1 2">DSM 12260</strain>
    </source>
</reference>
<dbReference type="AlphaFoldDB" id="E3CVT3"/>
<dbReference type="InterPro" id="IPR009384">
    <property type="entry name" value="SwrD-like"/>
</dbReference>
<dbReference type="Pfam" id="PF06289">
    <property type="entry name" value="FlbD"/>
    <property type="match status" value="1"/>
</dbReference>
<organism evidence="1 2">
    <name type="scientific">Aminomonas paucivorans DSM 12260</name>
    <dbReference type="NCBI Taxonomy" id="584708"/>
    <lineage>
        <taxon>Bacteria</taxon>
        <taxon>Thermotogati</taxon>
        <taxon>Synergistota</taxon>
        <taxon>Synergistia</taxon>
        <taxon>Synergistales</taxon>
        <taxon>Synergistaceae</taxon>
        <taxon>Aminomonas</taxon>
    </lineage>
</organism>
<protein>
    <submittedName>
        <fullName evidence="1">Flagellar FlbD family protein</fullName>
    </submittedName>
</protein>
<dbReference type="STRING" id="584708.Apau_0856"/>
<sequence>MIEVTRFNGGVFLLNSDQIETVEATPDTVITLTNGHRYVVKESPEEVLRRVAAFRRGLQGLPFDSVPPGH</sequence>
<dbReference type="PaxDb" id="584708-Apau_0856"/>
<accession>E3CVT3</accession>
<evidence type="ECO:0000313" key="1">
    <source>
        <dbReference type="EMBL" id="EFQ23284.1"/>
    </source>
</evidence>
<dbReference type="Proteomes" id="UP000005096">
    <property type="component" value="Chromosome"/>
</dbReference>
<dbReference type="HOGENOM" id="CLU_173020_1_0_0"/>
<dbReference type="eggNOG" id="COG1582">
    <property type="taxonomic scope" value="Bacteria"/>
</dbReference>
<dbReference type="OrthoDB" id="9799862at2"/>
<keyword evidence="1" id="KW-0282">Flagellum</keyword>
<dbReference type="PANTHER" id="PTHR39185:SF1">
    <property type="entry name" value="SWARMING MOTILITY PROTEIN SWRD"/>
    <property type="match status" value="1"/>
</dbReference>